<name>A0ABP0IWK9_9DINO</name>
<reference evidence="2 3" key="1">
    <citation type="submission" date="2024-02" db="EMBL/GenBank/DDBJ databases">
        <authorList>
            <person name="Chen Y."/>
            <person name="Shah S."/>
            <person name="Dougan E. K."/>
            <person name="Thang M."/>
            <person name="Chan C."/>
        </authorList>
    </citation>
    <scope>NUCLEOTIDE SEQUENCE [LARGE SCALE GENOMIC DNA]</scope>
</reference>
<gene>
    <name evidence="2" type="ORF">CCMP2556_LOCUS8458</name>
</gene>
<feature type="region of interest" description="Disordered" evidence="1">
    <location>
        <begin position="326"/>
        <end position="370"/>
    </location>
</feature>
<evidence type="ECO:0000313" key="3">
    <source>
        <dbReference type="Proteomes" id="UP001642484"/>
    </source>
</evidence>
<protein>
    <submittedName>
        <fullName evidence="2">Uncharacterized protein</fullName>
    </submittedName>
</protein>
<evidence type="ECO:0000256" key="1">
    <source>
        <dbReference type="SAM" id="MobiDB-lite"/>
    </source>
</evidence>
<dbReference type="EMBL" id="CAXAMN010003836">
    <property type="protein sequence ID" value="CAK9006481.1"/>
    <property type="molecule type" value="Genomic_DNA"/>
</dbReference>
<organism evidence="2 3">
    <name type="scientific">Durusdinium trenchii</name>
    <dbReference type="NCBI Taxonomy" id="1381693"/>
    <lineage>
        <taxon>Eukaryota</taxon>
        <taxon>Sar</taxon>
        <taxon>Alveolata</taxon>
        <taxon>Dinophyceae</taxon>
        <taxon>Suessiales</taxon>
        <taxon>Symbiodiniaceae</taxon>
        <taxon>Durusdinium</taxon>
    </lineage>
</organism>
<feature type="compositionally biased region" description="Low complexity" evidence="1">
    <location>
        <begin position="353"/>
        <end position="367"/>
    </location>
</feature>
<accession>A0ABP0IWK9</accession>
<proteinExistence type="predicted"/>
<sequence>ERGGVVPQAPRRRLDRTWEVEQELDFESRTAVDEAMEASKEKAVAELCPEEPPVSPIASVQNRPFEDSASLRRLKQLEGDVACSIERECGIDVSRGVDVFRLVLLNSERHLRPSTRVLLIAQEAFLCEDPQASVALERSGVTEARSQSWIEVQLRFFRATPKTGGRLGSNLPVLHLILSMEDGTTQVMEFIGKHQRQYYSEEASVACDAIAQHLEESLLRVALEFVFHPSRRRFARELVVFRECSVEPEALERRAELLPRMLETLRSHSSIRDVQLEFGGTFARPKQKEKSFVVLDEDVLKVAPAKEQMKAAARGKATFRGFQKGFLNKDTGSRREETASAAAREASDLRQTSVSAVPPDAPPVSSSWEEKQRLLMPAAAPAPGAAAHHALVSHLAVEPAEPEEEPEELGEALDLSQLATQLFGEAEDLPEAKSEEAPEATAPGAAAPPMPAEPPAAAPPPPPDAAAERYQGVSQALRRRQAGLATCQAKACASPSRSRRDLRTSLAQSLLLRAERRAAMHQQVGGETRFETDETTELDVHPKLNGILERLLRYEEGVRISANSRASEARPQNFRGKGCRGKAGRCLWRFLQQPESRNTLYLKIYTRVPQVMCREAQTDLGAQTECEELGPQAGQEKRKANLRFAENRDVDGQLVEFSTPSVGNPPRWTG</sequence>
<feature type="non-terminal residue" evidence="2">
    <location>
        <position position="1"/>
    </location>
</feature>
<dbReference type="Proteomes" id="UP001642484">
    <property type="component" value="Unassembled WGS sequence"/>
</dbReference>
<evidence type="ECO:0000313" key="2">
    <source>
        <dbReference type="EMBL" id="CAK9006481.1"/>
    </source>
</evidence>
<feature type="region of interest" description="Disordered" evidence="1">
    <location>
        <begin position="428"/>
        <end position="477"/>
    </location>
</feature>
<comment type="caution">
    <text evidence="2">The sequence shown here is derived from an EMBL/GenBank/DDBJ whole genome shotgun (WGS) entry which is preliminary data.</text>
</comment>
<keyword evidence="3" id="KW-1185">Reference proteome</keyword>
<feature type="compositionally biased region" description="Pro residues" evidence="1">
    <location>
        <begin position="446"/>
        <end position="464"/>
    </location>
</feature>